<sequence length="75" mass="7796">MTQAHPVASALPVVWRKATDSNPNDDCVECGTLEDGVVVTRDSKNPHGPALAFPAAKFYAFTAAVAAGTLVPVTE</sequence>
<proteinExistence type="predicted"/>
<evidence type="ECO:0000313" key="3">
    <source>
        <dbReference type="Proteomes" id="UP001501752"/>
    </source>
</evidence>
<dbReference type="Proteomes" id="UP001501752">
    <property type="component" value="Unassembled WGS sequence"/>
</dbReference>
<gene>
    <name evidence="2" type="ORF">GCM10023235_12880</name>
</gene>
<comment type="caution">
    <text evidence="2">The sequence shown here is derived from an EMBL/GenBank/DDBJ whole genome shotgun (WGS) entry which is preliminary data.</text>
</comment>
<dbReference type="RefSeq" id="WP_345695777.1">
    <property type="nucleotide sequence ID" value="NZ_BAABIS010000001.1"/>
</dbReference>
<protein>
    <recommendedName>
        <fullName evidence="1">DUF397 domain-containing protein</fullName>
    </recommendedName>
</protein>
<name>A0ABP9DF89_9ACTN</name>
<feature type="domain" description="DUF397" evidence="1">
    <location>
        <begin position="14"/>
        <end position="65"/>
    </location>
</feature>
<dbReference type="Pfam" id="PF04149">
    <property type="entry name" value="DUF397"/>
    <property type="match status" value="1"/>
</dbReference>
<organism evidence="2 3">
    <name type="scientific">Kitasatospora terrestris</name>
    <dbReference type="NCBI Taxonomy" id="258051"/>
    <lineage>
        <taxon>Bacteria</taxon>
        <taxon>Bacillati</taxon>
        <taxon>Actinomycetota</taxon>
        <taxon>Actinomycetes</taxon>
        <taxon>Kitasatosporales</taxon>
        <taxon>Streptomycetaceae</taxon>
        <taxon>Kitasatospora</taxon>
    </lineage>
</organism>
<evidence type="ECO:0000259" key="1">
    <source>
        <dbReference type="Pfam" id="PF04149"/>
    </source>
</evidence>
<accession>A0ABP9DF89</accession>
<keyword evidence="3" id="KW-1185">Reference proteome</keyword>
<dbReference type="EMBL" id="BAABIS010000001">
    <property type="protein sequence ID" value="GAA4839021.1"/>
    <property type="molecule type" value="Genomic_DNA"/>
</dbReference>
<dbReference type="InterPro" id="IPR007278">
    <property type="entry name" value="DUF397"/>
</dbReference>
<reference evidence="3" key="1">
    <citation type="journal article" date="2019" name="Int. J. Syst. Evol. Microbiol.">
        <title>The Global Catalogue of Microorganisms (GCM) 10K type strain sequencing project: providing services to taxonomists for standard genome sequencing and annotation.</title>
        <authorList>
            <consortium name="The Broad Institute Genomics Platform"/>
            <consortium name="The Broad Institute Genome Sequencing Center for Infectious Disease"/>
            <person name="Wu L."/>
            <person name="Ma J."/>
        </authorList>
    </citation>
    <scope>NUCLEOTIDE SEQUENCE [LARGE SCALE GENOMIC DNA]</scope>
    <source>
        <strain evidence="3">JCM 13006</strain>
    </source>
</reference>
<evidence type="ECO:0000313" key="2">
    <source>
        <dbReference type="EMBL" id="GAA4839021.1"/>
    </source>
</evidence>